<dbReference type="Proteomes" id="UP001174932">
    <property type="component" value="Unassembled WGS sequence"/>
</dbReference>
<protein>
    <submittedName>
        <fullName evidence="7">Methyl-accepting chemotaxis protein</fullName>
    </submittedName>
</protein>
<evidence type="ECO:0000256" key="2">
    <source>
        <dbReference type="ARBA" id="ARBA00029447"/>
    </source>
</evidence>
<evidence type="ECO:0000259" key="5">
    <source>
        <dbReference type="PROSITE" id="PS50111"/>
    </source>
</evidence>
<evidence type="ECO:0000256" key="1">
    <source>
        <dbReference type="ARBA" id="ARBA00022500"/>
    </source>
</evidence>
<feature type="transmembrane region" description="Helical" evidence="4">
    <location>
        <begin position="146"/>
        <end position="168"/>
    </location>
</feature>
<dbReference type="PRINTS" id="PR00260">
    <property type="entry name" value="CHEMTRNSDUCR"/>
</dbReference>
<dbReference type="Gene3D" id="1.10.287.950">
    <property type="entry name" value="Methyl-accepting chemotaxis protein"/>
    <property type="match status" value="1"/>
</dbReference>
<dbReference type="PROSITE" id="PS50885">
    <property type="entry name" value="HAMP"/>
    <property type="match status" value="1"/>
</dbReference>
<dbReference type="PANTHER" id="PTHR43531:SF11">
    <property type="entry name" value="METHYL-ACCEPTING CHEMOTAXIS PROTEIN 3"/>
    <property type="match status" value="1"/>
</dbReference>
<feature type="transmembrane region" description="Helical" evidence="4">
    <location>
        <begin position="68"/>
        <end position="85"/>
    </location>
</feature>
<reference evidence="7" key="2">
    <citation type="submission" date="2023-07" db="EMBL/GenBank/DDBJ databases">
        <authorList>
            <person name="Shen H."/>
        </authorList>
    </citation>
    <scope>NUCLEOTIDE SEQUENCE</scope>
    <source>
        <strain evidence="7">TNR-22</strain>
    </source>
</reference>
<evidence type="ECO:0000256" key="3">
    <source>
        <dbReference type="PROSITE-ProRule" id="PRU00284"/>
    </source>
</evidence>
<evidence type="ECO:0000259" key="6">
    <source>
        <dbReference type="PROSITE" id="PS50885"/>
    </source>
</evidence>
<dbReference type="SUPFAM" id="SSF58104">
    <property type="entry name" value="Methyl-accepting chemotaxis protein (MCP) signaling domain"/>
    <property type="match status" value="1"/>
</dbReference>
<feature type="transmembrane region" description="Helical" evidence="4">
    <location>
        <begin position="38"/>
        <end position="56"/>
    </location>
</feature>
<comment type="caution">
    <text evidence="7">The sequence shown here is derived from an EMBL/GenBank/DDBJ whole genome shotgun (WGS) entry which is preliminary data.</text>
</comment>
<keyword evidence="4" id="KW-1133">Transmembrane helix</keyword>
<keyword evidence="4" id="KW-0812">Transmembrane</keyword>
<dbReference type="EMBL" id="JAUOZU010000006">
    <property type="protein sequence ID" value="MDO6963694.1"/>
    <property type="molecule type" value="Genomic_DNA"/>
</dbReference>
<dbReference type="InterPro" id="IPR051310">
    <property type="entry name" value="MCP_chemotaxis"/>
</dbReference>
<reference evidence="7" key="1">
    <citation type="journal article" date="2015" name="Int. J. Syst. Evol. Microbiol.">
        <title>Rhizobium alvei sp. nov., isolated from a freshwater river.</title>
        <authorList>
            <person name="Sheu S.Y."/>
            <person name="Huang H.W."/>
            <person name="Young C.C."/>
            <person name="Chen W.M."/>
        </authorList>
    </citation>
    <scope>NUCLEOTIDE SEQUENCE</scope>
    <source>
        <strain evidence="7">TNR-22</strain>
    </source>
</reference>
<keyword evidence="1" id="KW-0145">Chemotaxis</keyword>
<gene>
    <name evidence="7" type="ORF">Q4481_06975</name>
</gene>
<comment type="similarity">
    <text evidence="2">Belongs to the methyl-accepting chemotaxis (MCP) protein family.</text>
</comment>
<dbReference type="Pfam" id="PF00015">
    <property type="entry name" value="MCPsignal"/>
    <property type="match status" value="1"/>
</dbReference>
<feature type="domain" description="HAMP" evidence="6">
    <location>
        <begin position="217"/>
        <end position="269"/>
    </location>
</feature>
<evidence type="ECO:0000313" key="8">
    <source>
        <dbReference type="Proteomes" id="UP001174932"/>
    </source>
</evidence>
<feature type="transmembrane region" description="Helical" evidence="4">
    <location>
        <begin position="113"/>
        <end position="131"/>
    </location>
</feature>
<dbReference type="PANTHER" id="PTHR43531">
    <property type="entry name" value="PROTEIN ICFG"/>
    <property type="match status" value="1"/>
</dbReference>
<feature type="domain" description="Methyl-accepting transducer" evidence="5">
    <location>
        <begin position="274"/>
        <end position="503"/>
    </location>
</feature>
<accession>A0ABT8YJ21</accession>
<sequence length="531" mass="56235">MNALDHLRLKASYGVVALIWCNVVLSLFAAVLLAHDGTYVACIASGLIAAMITAIWMRERAGPTMRTLSSIALAAQVAILVFQFQGGPYQIDMHMYFFATLAICAAWIDWRAIIGYAAVVAVHHLVLYFLLPSAVFPGQSDFSRVLLHAVILILQSGVLIALTGAVFASFGAAGRSADAAIAAQAEAAERAEEARRADAMMSDERSRREAEKVEEARQTDLAVDQLASALNELAAGNLSYRLDTPLFGRIDGLRQTFNNAIGKLDSTMREVGTTAANVRGGAASIRDANNQLASRTEHQAASVEETAAAITEISETVQQTATRAENVNRLVENAMRGAEKSAQIVSNAVEAMSRIEGSSQQIGQIIGVIDDIAFQTNLLALNAGVEAARAGEAGKGFAVVAQEVRELAQRSANAAKEIKALINASAGEVAHGVDLVGETGQALQRIGDEVKAIAGQVEQIVNATREQSAGLSTISQSVHTIDQGTQQNAAMVEESTAAVHALAAEADALDSLMEQFRMADRQGRTPSRRAA</sequence>
<dbReference type="InterPro" id="IPR003660">
    <property type="entry name" value="HAMP_dom"/>
</dbReference>
<dbReference type="InterPro" id="IPR004089">
    <property type="entry name" value="MCPsignal_dom"/>
</dbReference>
<evidence type="ECO:0000313" key="7">
    <source>
        <dbReference type="EMBL" id="MDO6963694.1"/>
    </source>
</evidence>
<dbReference type="CDD" id="cd11386">
    <property type="entry name" value="MCP_signal"/>
    <property type="match status" value="1"/>
</dbReference>
<organism evidence="7 8">
    <name type="scientific">Rhizobium alvei</name>
    <dbReference type="NCBI Taxonomy" id="1132659"/>
    <lineage>
        <taxon>Bacteria</taxon>
        <taxon>Pseudomonadati</taxon>
        <taxon>Pseudomonadota</taxon>
        <taxon>Alphaproteobacteria</taxon>
        <taxon>Hyphomicrobiales</taxon>
        <taxon>Rhizobiaceae</taxon>
        <taxon>Rhizobium/Agrobacterium group</taxon>
        <taxon>Rhizobium</taxon>
    </lineage>
</organism>
<dbReference type="RefSeq" id="WP_304375608.1">
    <property type="nucleotide sequence ID" value="NZ_JAUOZU010000006.1"/>
</dbReference>
<evidence type="ECO:0000256" key="4">
    <source>
        <dbReference type="SAM" id="Phobius"/>
    </source>
</evidence>
<keyword evidence="4" id="KW-0472">Membrane</keyword>
<dbReference type="SMART" id="SM00283">
    <property type="entry name" value="MA"/>
    <property type="match status" value="1"/>
</dbReference>
<feature type="transmembrane region" description="Helical" evidence="4">
    <location>
        <begin position="12"/>
        <end position="32"/>
    </location>
</feature>
<name>A0ABT8YJ21_9HYPH</name>
<proteinExistence type="inferred from homology"/>
<keyword evidence="3" id="KW-0807">Transducer</keyword>
<keyword evidence="8" id="KW-1185">Reference proteome</keyword>
<dbReference type="InterPro" id="IPR004090">
    <property type="entry name" value="Chemotax_Me-accpt_rcpt"/>
</dbReference>
<dbReference type="PROSITE" id="PS50111">
    <property type="entry name" value="CHEMOTAXIS_TRANSDUC_2"/>
    <property type="match status" value="1"/>
</dbReference>